<reference evidence="1" key="1">
    <citation type="journal article" date="2021" name="Proc. Natl. Acad. Sci. U.S.A.">
        <title>A Catalog of Tens of Thousands of Viruses from Human Metagenomes Reveals Hidden Associations with Chronic Diseases.</title>
        <authorList>
            <person name="Tisza M.J."/>
            <person name="Buck C.B."/>
        </authorList>
    </citation>
    <scope>NUCLEOTIDE SEQUENCE</scope>
    <source>
        <strain evidence="1">Cttxo15</strain>
    </source>
</reference>
<evidence type="ECO:0000313" key="1">
    <source>
        <dbReference type="EMBL" id="DAD88475.1"/>
    </source>
</evidence>
<dbReference type="EMBL" id="BK015041">
    <property type="protein sequence ID" value="DAD88475.1"/>
    <property type="molecule type" value="Genomic_DNA"/>
</dbReference>
<accession>A0A8S5N2V4</accession>
<protein>
    <submittedName>
        <fullName evidence="1">Uncharacterized protein</fullName>
    </submittedName>
</protein>
<proteinExistence type="predicted"/>
<sequence length="60" mass="7164">MYLTYNYFRLISKAYADYELGEGVEVFFEKEITQTKLLKRMDASNIQELLYKAMIQKSKV</sequence>
<name>A0A8S5N2V4_9CAUD</name>
<organism evidence="1">
    <name type="scientific">Podoviridae sp. cttxo15</name>
    <dbReference type="NCBI Taxonomy" id="2826584"/>
    <lineage>
        <taxon>Viruses</taxon>
        <taxon>Duplodnaviria</taxon>
        <taxon>Heunggongvirae</taxon>
        <taxon>Uroviricota</taxon>
        <taxon>Caudoviricetes</taxon>
    </lineage>
</organism>